<dbReference type="PROSITE" id="PS51257">
    <property type="entry name" value="PROKAR_LIPOPROTEIN"/>
    <property type="match status" value="1"/>
</dbReference>
<accession>A0A7Y6DYA0</accession>
<keyword evidence="1" id="KW-0732">Signal</keyword>
<reference evidence="2 3" key="1">
    <citation type="submission" date="2020-05" db="EMBL/GenBank/DDBJ databases">
        <title>Genome Sequencing of Type Strains.</title>
        <authorList>
            <person name="Lemaire J.F."/>
            <person name="Inderbitzin P."/>
            <person name="Gregorio O.A."/>
            <person name="Collins S.B."/>
            <person name="Wespe N."/>
            <person name="Knight-Connoni V."/>
        </authorList>
    </citation>
    <scope>NUCLEOTIDE SEQUENCE [LARGE SCALE GENOMIC DNA]</scope>
    <source>
        <strain evidence="2 3">ATCC 25174</strain>
    </source>
</reference>
<feature type="signal peptide" evidence="1">
    <location>
        <begin position="1"/>
        <end position="20"/>
    </location>
</feature>
<dbReference type="AlphaFoldDB" id="A0A7Y6DYA0"/>
<evidence type="ECO:0000313" key="3">
    <source>
        <dbReference type="Proteomes" id="UP000565724"/>
    </source>
</evidence>
<feature type="chain" id="PRO_5031391014" description="Lipoprotein" evidence="1">
    <location>
        <begin position="21"/>
        <end position="111"/>
    </location>
</feature>
<evidence type="ECO:0008006" key="4">
    <source>
        <dbReference type="Google" id="ProtNLM"/>
    </source>
</evidence>
<proteinExistence type="predicted"/>
<protein>
    <recommendedName>
        <fullName evidence="4">Lipoprotein</fullName>
    </recommendedName>
</protein>
<gene>
    <name evidence="2" type="ORF">HP550_19230</name>
</gene>
<evidence type="ECO:0000313" key="2">
    <source>
        <dbReference type="EMBL" id="NUU19386.1"/>
    </source>
</evidence>
<dbReference type="EMBL" id="JABMCI010000070">
    <property type="protein sequence ID" value="NUU19386.1"/>
    <property type="molecule type" value="Genomic_DNA"/>
</dbReference>
<keyword evidence="3" id="KW-1185">Reference proteome</keyword>
<comment type="caution">
    <text evidence="2">The sequence shown here is derived from an EMBL/GenBank/DDBJ whole genome shotgun (WGS) entry which is preliminary data.</text>
</comment>
<dbReference type="RefSeq" id="WP_175349269.1">
    <property type="nucleotide sequence ID" value="NZ_JABMCI010000070.1"/>
</dbReference>
<organism evidence="2 3">
    <name type="scientific">Cellulomonas humilata</name>
    <dbReference type="NCBI Taxonomy" id="144055"/>
    <lineage>
        <taxon>Bacteria</taxon>
        <taxon>Bacillati</taxon>
        <taxon>Actinomycetota</taxon>
        <taxon>Actinomycetes</taxon>
        <taxon>Micrococcales</taxon>
        <taxon>Cellulomonadaceae</taxon>
        <taxon>Cellulomonas</taxon>
    </lineage>
</organism>
<dbReference type="Proteomes" id="UP000565724">
    <property type="component" value="Unassembled WGS sequence"/>
</dbReference>
<sequence>MRRARAVVVALVALAGCAGAPDEPFPTTLDATFSLYTHCGIHELTYDGGWYVRQGGRLDDGSGNPPVGWDNPTQAGTLTVTGDEAVFTDAAGHEEHFVLRPGADEPLELCS</sequence>
<evidence type="ECO:0000256" key="1">
    <source>
        <dbReference type="SAM" id="SignalP"/>
    </source>
</evidence>
<name>A0A7Y6DYA0_9CELL</name>